<evidence type="ECO:0000313" key="3">
    <source>
        <dbReference type="EMBL" id="GAA5135349.1"/>
    </source>
</evidence>
<comment type="caution">
    <text evidence="3">The sequence shown here is derived from an EMBL/GenBank/DDBJ whole genome shotgun (WGS) entry which is preliminary data.</text>
</comment>
<dbReference type="RefSeq" id="WP_345735121.1">
    <property type="nucleotide sequence ID" value="NZ_BAABIA010000002.1"/>
</dbReference>
<reference evidence="4" key="1">
    <citation type="journal article" date="2019" name="Int. J. Syst. Evol. Microbiol.">
        <title>The Global Catalogue of Microorganisms (GCM) 10K type strain sequencing project: providing services to taxonomists for standard genome sequencing and annotation.</title>
        <authorList>
            <consortium name="The Broad Institute Genomics Platform"/>
            <consortium name="The Broad Institute Genome Sequencing Center for Infectious Disease"/>
            <person name="Wu L."/>
            <person name="Ma J."/>
        </authorList>
    </citation>
    <scope>NUCLEOTIDE SEQUENCE [LARGE SCALE GENOMIC DNA]</scope>
    <source>
        <strain evidence="4">JCM 18053</strain>
    </source>
</reference>
<evidence type="ECO:0000259" key="2">
    <source>
        <dbReference type="Pfam" id="PF13439"/>
    </source>
</evidence>
<keyword evidence="4" id="KW-1185">Reference proteome</keyword>
<organism evidence="3 4">
    <name type="scientific">Prosthecobacter algae</name>
    <dbReference type="NCBI Taxonomy" id="1144682"/>
    <lineage>
        <taxon>Bacteria</taxon>
        <taxon>Pseudomonadati</taxon>
        <taxon>Verrucomicrobiota</taxon>
        <taxon>Verrucomicrobiia</taxon>
        <taxon>Verrucomicrobiales</taxon>
        <taxon>Verrucomicrobiaceae</taxon>
        <taxon>Prosthecobacter</taxon>
    </lineage>
</organism>
<proteinExistence type="predicted"/>
<dbReference type="Proteomes" id="UP001499852">
    <property type="component" value="Unassembled WGS sequence"/>
</dbReference>
<gene>
    <name evidence="3" type="ORF">GCM10023213_08460</name>
</gene>
<dbReference type="PANTHER" id="PTHR12526:SF630">
    <property type="entry name" value="GLYCOSYLTRANSFERASE"/>
    <property type="match status" value="1"/>
</dbReference>
<dbReference type="Pfam" id="PF13439">
    <property type="entry name" value="Glyco_transf_4"/>
    <property type="match status" value="1"/>
</dbReference>
<protein>
    <submittedName>
        <fullName evidence="3">Glycosyltransferase</fullName>
    </submittedName>
</protein>
<evidence type="ECO:0000259" key="1">
    <source>
        <dbReference type="Pfam" id="PF00534"/>
    </source>
</evidence>
<dbReference type="Pfam" id="PF00534">
    <property type="entry name" value="Glycos_transf_1"/>
    <property type="match status" value="1"/>
</dbReference>
<evidence type="ECO:0000313" key="4">
    <source>
        <dbReference type="Proteomes" id="UP001499852"/>
    </source>
</evidence>
<dbReference type="InterPro" id="IPR001296">
    <property type="entry name" value="Glyco_trans_1"/>
</dbReference>
<feature type="domain" description="Glycosyl transferase family 1" evidence="1">
    <location>
        <begin position="193"/>
        <end position="355"/>
    </location>
</feature>
<dbReference type="SUPFAM" id="SSF53756">
    <property type="entry name" value="UDP-Glycosyltransferase/glycogen phosphorylase"/>
    <property type="match status" value="1"/>
</dbReference>
<dbReference type="EMBL" id="BAABIA010000002">
    <property type="protein sequence ID" value="GAA5135349.1"/>
    <property type="molecule type" value="Genomic_DNA"/>
</dbReference>
<dbReference type="Gene3D" id="3.40.50.2000">
    <property type="entry name" value="Glycogen Phosphorylase B"/>
    <property type="match status" value="2"/>
</dbReference>
<accession>A0ABP9NW42</accession>
<name>A0ABP9NW42_9BACT</name>
<dbReference type="PANTHER" id="PTHR12526">
    <property type="entry name" value="GLYCOSYLTRANSFERASE"/>
    <property type="match status" value="1"/>
</dbReference>
<sequence>MPVQKTLVHFIAAPGGGGAEAMLGNLVARMDRSQWRTVVIVMDGRAWPQDMARLRDAGAEVHDLKATAFLRRDTLVRLVQLLRQIRPDVVQTWMHHADFVGGWCARMAGIRAVVWGIHCREIHRNPGDSDLKMAVFQKLIGRSSRWVPVRIISCSSAALEDHVPMGYPAAAMTWVPNGIDTMRFVPDAQARARVRQELKVPEGAPLIGFIGRFHEMKDLSTWLRAAALLQARHPETHFWLCGGEEWELDECARASLSVVPIRSQVHFTPFRPDPQRAYPALDVFSLASRTEACPMTIMEALSCGVPCVTTDVGDCSRLLEGVGQVVPVKEAEALAKAWEDTLAHPPSSESLRRHAVQRFDIAVAARGYEQVYQEVLAV</sequence>
<dbReference type="InterPro" id="IPR028098">
    <property type="entry name" value="Glyco_trans_4-like_N"/>
</dbReference>
<feature type="domain" description="Glycosyltransferase subfamily 4-like N-terminal" evidence="2">
    <location>
        <begin position="17"/>
        <end position="182"/>
    </location>
</feature>